<organism evidence="3 5">
    <name type="scientific">Burkholderia glumae</name>
    <name type="common">Pseudomonas glumae</name>
    <dbReference type="NCBI Taxonomy" id="337"/>
    <lineage>
        <taxon>Bacteria</taxon>
        <taxon>Pseudomonadati</taxon>
        <taxon>Pseudomonadota</taxon>
        <taxon>Betaproteobacteria</taxon>
        <taxon>Burkholderiales</taxon>
        <taxon>Burkholderiaceae</taxon>
        <taxon>Burkholderia</taxon>
    </lineage>
</organism>
<evidence type="ECO:0000313" key="6">
    <source>
        <dbReference type="Proteomes" id="UP001056386"/>
    </source>
</evidence>
<dbReference type="Proteomes" id="UP001056386">
    <property type="component" value="Chromosome 1"/>
</dbReference>
<dbReference type="GeneID" id="45698179"/>
<dbReference type="Pfam" id="PF00107">
    <property type="entry name" value="ADH_zinc_N"/>
    <property type="match status" value="1"/>
</dbReference>
<evidence type="ECO:0000259" key="2">
    <source>
        <dbReference type="SMART" id="SM00829"/>
    </source>
</evidence>
<evidence type="ECO:0000313" key="4">
    <source>
        <dbReference type="EMBL" id="USS47509.1"/>
    </source>
</evidence>
<dbReference type="SUPFAM" id="SSF50129">
    <property type="entry name" value="GroES-like"/>
    <property type="match status" value="1"/>
</dbReference>
<evidence type="ECO:0000313" key="3">
    <source>
        <dbReference type="EMBL" id="QPQ93343.1"/>
    </source>
</evidence>
<dbReference type="InterPro" id="IPR020843">
    <property type="entry name" value="ER"/>
</dbReference>
<dbReference type="SUPFAM" id="SSF51735">
    <property type="entry name" value="NAD(P)-binding Rossmann-fold domains"/>
    <property type="match status" value="1"/>
</dbReference>
<dbReference type="Proteomes" id="UP000594892">
    <property type="component" value="Chromosome 2"/>
</dbReference>
<dbReference type="SMART" id="SM00829">
    <property type="entry name" value="PKS_ER"/>
    <property type="match status" value="1"/>
</dbReference>
<dbReference type="InterPro" id="IPR011032">
    <property type="entry name" value="GroES-like_sf"/>
</dbReference>
<dbReference type="CDD" id="cd08255">
    <property type="entry name" value="2-desacetyl-2-hydroxyethyl_bacteriochlorophyllide_like"/>
    <property type="match status" value="1"/>
</dbReference>
<dbReference type="InterPro" id="IPR036291">
    <property type="entry name" value="NAD(P)-bd_dom_sf"/>
</dbReference>
<dbReference type="Gene3D" id="3.40.50.720">
    <property type="entry name" value="NAD(P)-binding Rossmann-like Domain"/>
    <property type="match status" value="1"/>
</dbReference>
<reference evidence="4" key="2">
    <citation type="submission" date="2022-06" db="EMBL/GenBank/DDBJ databases">
        <title>Draft genome sequence of Burkholderia glumae strain GR20004 isolated from rice panicle showing bacterial panicle blight.</title>
        <authorList>
            <person name="Choi S.Y."/>
            <person name="Lee Y.H."/>
        </authorList>
    </citation>
    <scope>NUCLEOTIDE SEQUENCE</scope>
    <source>
        <strain evidence="4">GR20004</strain>
    </source>
</reference>
<dbReference type="Gene3D" id="3.90.180.10">
    <property type="entry name" value="Medium-chain alcohol dehydrogenases, catalytic domain"/>
    <property type="match status" value="1"/>
</dbReference>
<gene>
    <name evidence="3" type="ORF">I6H06_13855</name>
    <name evidence="4" type="ORF">NFI99_22025</name>
</gene>
<dbReference type="InterPro" id="IPR013149">
    <property type="entry name" value="ADH-like_C"/>
</dbReference>
<keyword evidence="1" id="KW-0560">Oxidoreductase</keyword>
<dbReference type="EMBL" id="CP099587">
    <property type="protein sequence ID" value="USS47509.1"/>
    <property type="molecule type" value="Genomic_DNA"/>
</dbReference>
<feature type="domain" description="Enoyl reductase (ER)" evidence="2">
    <location>
        <begin position="9"/>
        <end position="341"/>
    </location>
</feature>
<dbReference type="PANTHER" id="PTHR43189">
    <property type="entry name" value="ZINC-TYPE ALCOHOL DEHYDROGENASE-LIKE PROTEIN C1198.01-RELATED"/>
    <property type="match status" value="1"/>
</dbReference>
<dbReference type="GO" id="GO:0016491">
    <property type="term" value="F:oxidoreductase activity"/>
    <property type="evidence" value="ECO:0007669"/>
    <property type="project" value="UniProtKB-KW"/>
</dbReference>
<evidence type="ECO:0000313" key="5">
    <source>
        <dbReference type="Proteomes" id="UP000594892"/>
    </source>
</evidence>
<sequence length="352" mass="37727">MQARRVVFSAPGRVALETFELPAPAHDEVIVETKASVISPGTERAFLLAEPNTATRQLGFPYYPGYSNVGRVVGIGKAVSNVQIGDLLGTMCAHQSHVLVRPPLDHPRQHGHGALFDSVEPSGLAWRLPGRHPSLPPAALATFIIAAVALYGVTRAQIKPGDQVIVAGLGPIGLLAGQFARLSGGLPIVGISATDARRKHAVSLGFDEVYASIDAFRQQRANYSYAAKTVVIEATGRPDNVLTALTCCPTGATLLLLGSSRGSVNEVDFYTLLHRKAITVIGAHQPTRPAANPLENRWAQYWDADTALRMIASGRLDVAPVINREFAVERIEEAYRFVCNAPDALCVSLSWS</sequence>
<name>A0AAP9Y2P0_BURGL</name>
<dbReference type="PANTHER" id="PTHR43189:SF1">
    <property type="entry name" value="ZINC-TYPE ALCOHOL DEHYDROGENASE-LIKE PROTEIN C1198.01"/>
    <property type="match status" value="1"/>
</dbReference>
<dbReference type="RefSeq" id="WP_015875920.1">
    <property type="nucleotide sequence ID" value="NZ_CP021074.1"/>
</dbReference>
<dbReference type="AlphaFoldDB" id="A0AAP9Y2P0"/>
<protein>
    <submittedName>
        <fullName evidence="3">Zinc-binding alcohol dehydrogenase</fullName>
    </submittedName>
</protein>
<reference evidence="3 5" key="1">
    <citation type="submission" date="2020-12" db="EMBL/GenBank/DDBJ databases">
        <title>FDA dAtabase for Regulatory Grade micrObial Sequences (FDA-ARGOS): Supporting development and validation of Infectious Disease Dx tests.</title>
        <authorList>
            <person name="Minogue T."/>
            <person name="Wolcott M."/>
            <person name="Wasieloski L."/>
            <person name="Aguilar W."/>
            <person name="Moore D."/>
            <person name="Jaissle J."/>
            <person name="Tallon L."/>
            <person name="Sadzewicz L."/>
            <person name="Zhao X."/>
            <person name="Boylan J."/>
            <person name="Ott S."/>
            <person name="Bowen H."/>
            <person name="Vavikolanu K."/>
            <person name="Mehta A."/>
            <person name="Aluvathingal J."/>
            <person name="Nadendla S."/>
            <person name="Yan Y."/>
            <person name="Sichtig H."/>
        </authorList>
    </citation>
    <scope>NUCLEOTIDE SEQUENCE [LARGE SCALE GENOMIC DNA]</scope>
    <source>
        <strain evidence="3 5">FDAARGOS_949</strain>
    </source>
</reference>
<keyword evidence="6" id="KW-1185">Reference proteome</keyword>
<accession>A0AAP9Y2P0</accession>
<dbReference type="EMBL" id="CP065601">
    <property type="protein sequence ID" value="QPQ93343.1"/>
    <property type="molecule type" value="Genomic_DNA"/>
</dbReference>
<evidence type="ECO:0000256" key="1">
    <source>
        <dbReference type="ARBA" id="ARBA00023002"/>
    </source>
</evidence>
<proteinExistence type="predicted"/>